<keyword evidence="3 6" id="KW-1133">Transmembrane helix</keyword>
<keyword evidence="4 6" id="KW-0472">Membrane</keyword>
<sequence length="259" mass="29076">MMSAQSAAPKTSRRHPLQRYDAPSKGFSGALHVAGLISFYHSFKFLADNPNQFNKSFGWHLQFLTILGITISTACFTFGLLADITNNTTCFTIKNYIALVAAPIEIVISLLYWSLRLIDTGLLVPADLPLPPLLYDLTFHFFPALFLTIDTLLLSPPWPSSPMNPQAPLWSLLTSTAIAFLYWWWIEICYSYNGFYPYPLFGILSTYQRIGLFALSGSIMWVVGGALRAAYAYVNGYETVEELEKVKRAKSMAQGGKWE</sequence>
<feature type="transmembrane region" description="Helical" evidence="6">
    <location>
        <begin position="133"/>
        <end position="155"/>
    </location>
</feature>
<gene>
    <name evidence="7" type="ORF">CC86DRAFT_366014</name>
</gene>
<evidence type="ECO:0000313" key="7">
    <source>
        <dbReference type="EMBL" id="KAF2832126.1"/>
    </source>
</evidence>
<dbReference type="GO" id="GO:0016020">
    <property type="term" value="C:membrane"/>
    <property type="evidence" value="ECO:0007669"/>
    <property type="project" value="InterPro"/>
</dbReference>
<feature type="region of interest" description="Disordered" evidence="5">
    <location>
        <begin position="1"/>
        <end position="20"/>
    </location>
</feature>
<proteinExistence type="predicted"/>
<dbReference type="EMBL" id="MU006217">
    <property type="protein sequence ID" value="KAF2832126.1"/>
    <property type="molecule type" value="Genomic_DNA"/>
</dbReference>
<dbReference type="GO" id="GO:0012505">
    <property type="term" value="C:endomembrane system"/>
    <property type="evidence" value="ECO:0007669"/>
    <property type="project" value="UniProtKB-SubCell"/>
</dbReference>
<accession>A0A6A7AFX1</accession>
<evidence type="ECO:0000256" key="4">
    <source>
        <dbReference type="ARBA" id="ARBA00023136"/>
    </source>
</evidence>
<keyword evidence="8" id="KW-1185">Reference proteome</keyword>
<evidence type="ECO:0008006" key="9">
    <source>
        <dbReference type="Google" id="ProtNLM"/>
    </source>
</evidence>
<evidence type="ECO:0000313" key="8">
    <source>
        <dbReference type="Proteomes" id="UP000799424"/>
    </source>
</evidence>
<dbReference type="PANTHER" id="PTHR10989">
    <property type="entry name" value="ANDROGEN-INDUCED PROTEIN 1-RELATED"/>
    <property type="match status" value="1"/>
</dbReference>
<evidence type="ECO:0000256" key="2">
    <source>
        <dbReference type="ARBA" id="ARBA00022692"/>
    </source>
</evidence>
<feature type="transmembrane region" description="Helical" evidence="6">
    <location>
        <begin position="167"/>
        <end position="186"/>
    </location>
</feature>
<feature type="transmembrane region" description="Helical" evidence="6">
    <location>
        <begin position="96"/>
        <end position="113"/>
    </location>
</feature>
<evidence type="ECO:0000256" key="1">
    <source>
        <dbReference type="ARBA" id="ARBA00004127"/>
    </source>
</evidence>
<dbReference type="Proteomes" id="UP000799424">
    <property type="component" value="Unassembled WGS sequence"/>
</dbReference>
<evidence type="ECO:0000256" key="6">
    <source>
        <dbReference type="SAM" id="Phobius"/>
    </source>
</evidence>
<feature type="transmembrane region" description="Helical" evidence="6">
    <location>
        <begin position="63"/>
        <end position="84"/>
    </location>
</feature>
<comment type="subcellular location">
    <subcellularLocation>
        <location evidence="1">Endomembrane system</location>
        <topology evidence="1">Multi-pass membrane protein</topology>
    </subcellularLocation>
</comment>
<evidence type="ECO:0000256" key="5">
    <source>
        <dbReference type="SAM" id="MobiDB-lite"/>
    </source>
</evidence>
<evidence type="ECO:0000256" key="3">
    <source>
        <dbReference type="ARBA" id="ARBA00022989"/>
    </source>
</evidence>
<dbReference type="PANTHER" id="PTHR10989:SF16">
    <property type="entry name" value="AT02829P-RELATED"/>
    <property type="match status" value="1"/>
</dbReference>
<dbReference type="InterPro" id="IPR006838">
    <property type="entry name" value="ADTRP_AIG1"/>
</dbReference>
<dbReference type="OrthoDB" id="1898221at2759"/>
<protein>
    <recommendedName>
        <fullName evidence="9">FAR-17a/AIG1-like protein</fullName>
    </recommendedName>
</protein>
<dbReference type="AlphaFoldDB" id="A0A6A7AFX1"/>
<organism evidence="7 8">
    <name type="scientific">Ophiobolus disseminans</name>
    <dbReference type="NCBI Taxonomy" id="1469910"/>
    <lineage>
        <taxon>Eukaryota</taxon>
        <taxon>Fungi</taxon>
        <taxon>Dikarya</taxon>
        <taxon>Ascomycota</taxon>
        <taxon>Pezizomycotina</taxon>
        <taxon>Dothideomycetes</taxon>
        <taxon>Pleosporomycetidae</taxon>
        <taxon>Pleosporales</taxon>
        <taxon>Pleosporineae</taxon>
        <taxon>Phaeosphaeriaceae</taxon>
        <taxon>Ophiobolus</taxon>
    </lineage>
</organism>
<keyword evidence="2 6" id="KW-0812">Transmembrane</keyword>
<dbReference type="Pfam" id="PF04750">
    <property type="entry name" value="Far-17a_AIG1"/>
    <property type="match status" value="1"/>
</dbReference>
<reference evidence="7" key="1">
    <citation type="journal article" date="2020" name="Stud. Mycol.">
        <title>101 Dothideomycetes genomes: a test case for predicting lifestyles and emergence of pathogens.</title>
        <authorList>
            <person name="Haridas S."/>
            <person name="Albert R."/>
            <person name="Binder M."/>
            <person name="Bloem J."/>
            <person name="Labutti K."/>
            <person name="Salamov A."/>
            <person name="Andreopoulos B."/>
            <person name="Baker S."/>
            <person name="Barry K."/>
            <person name="Bills G."/>
            <person name="Bluhm B."/>
            <person name="Cannon C."/>
            <person name="Castanera R."/>
            <person name="Culley D."/>
            <person name="Daum C."/>
            <person name="Ezra D."/>
            <person name="Gonzalez J."/>
            <person name="Henrissat B."/>
            <person name="Kuo A."/>
            <person name="Liang C."/>
            <person name="Lipzen A."/>
            <person name="Lutzoni F."/>
            <person name="Magnuson J."/>
            <person name="Mondo S."/>
            <person name="Nolan M."/>
            <person name="Ohm R."/>
            <person name="Pangilinan J."/>
            <person name="Park H.-J."/>
            <person name="Ramirez L."/>
            <person name="Alfaro M."/>
            <person name="Sun H."/>
            <person name="Tritt A."/>
            <person name="Yoshinaga Y."/>
            <person name="Zwiers L.-H."/>
            <person name="Turgeon B."/>
            <person name="Goodwin S."/>
            <person name="Spatafora J."/>
            <person name="Crous P."/>
            <person name="Grigoriev I."/>
        </authorList>
    </citation>
    <scope>NUCLEOTIDE SEQUENCE</scope>
    <source>
        <strain evidence="7">CBS 113818</strain>
    </source>
</reference>
<name>A0A6A7AFX1_9PLEO</name>
<feature type="transmembrane region" description="Helical" evidence="6">
    <location>
        <begin position="206"/>
        <end position="227"/>
    </location>
</feature>